<keyword evidence="3" id="KW-1185">Reference proteome</keyword>
<accession>A0A8K0KVX1</accession>
<dbReference type="InterPro" id="IPR013783">
    <property type="entry name" value="Ig-like_fold"/>
</dbReference>
<dbReference type="Pfam" id="PF07679">
    <property type="entry name" value="I-set"/>
    <property type="match status" value="1"/>
</dbReference>
<reference evidence="2" key="1">
    <citation type="submission" date="2013-04" db="EMBL/GenBank/DDBJ databases">
        <authorList>
            <person name="Qu J."/>
            <person name="Murali S.C."/>
            <person name="Bandaranaike D."/>
            <person name="Bellair M."/>
            <person name="Blankenburg K."/>
            <person name="Chao H."/>
            <person name="Dinh H."/>
            <person name="Doddapaneni H."/>
            <person name="Downs B."/>
            <person name="Dugan-Rocha S."/>
            <person name="Elkadiri S."/>
            <person name="Gnanaolivu R.D."/>
            <person name="Hernandez B."/>
            <person name="Javaid M."/>
            <person name="Jayaseelan J.C."/>
            <person name="Lee S."/>
            <person name="Li M."/>
            <person name="Ming W."/>
            <person name="Munidasa M."/>
            <person name="Muniz J."/>
            <person name="Nguyen L."/>
            <person name="Ongeri F."/>
            <person name="Osuji N."/>
            <person name="Pu L.-L."/>
            <person name="Puazo M."/>
            <person name="Qu C."/>
            <person name="Quiroz J."/>
            <person name="Raj R."/>
            <person name="Weissenberger G."/>
            <person name="Xin Y."/>
            <person name="Zou X."/>
            <person name="Han Y."/>
            <person name="Richards S."/>
            <person name="Worley K."/>
            <person name="Muzny D."/>
            <person name="Gibbs R."/>
        </authorList>
    </citation>
    <scope>NUCLEOTIDE SEQUENCE</scope>
    <source>
        <strain evidence="2">Sampled in the wild</strain>
    </source>
</reference>
<evidence type="ECO:0000313" key="3">
    <source>
        <dbReference type="Proteomes" id="UP000792457"/>
    </source>
</evidence>
<sequence>MLNSVIYSFYRNTQIIRESRETTITFDGTYARLSISSCKKEHSGSYKIVVSNEFGKEESYAELKVTEVKKVEKVCQFTYHLFNTLWNQNNISFPGNI</sequence>
<dbReference type="Proteomes" id="UP000792457">
    <property type="component" value="Unassembled WGS sequence"/>
</dbReference>
<evidence type="ECO:0000313" key="2">
    <source>
        <dbReference type="EMBL" id="KAG8239128.1"/>
    </source>
</evidence>
<protein>
    <recommendedName>
        <fullName evidence="1">Immunoglobulin I-set domain-containing protein</fullName>
    </recommendedName>
</protein>
<organism evidence="2 3">
    <name type="scientific">Ladona fulva</name>
    <name type="common">Scarce chaser dragonfly</name>
    <name type="synonym">Libellula fulva</name>
    <dbReference type="NCBI Taxonomy" id="123851"/>
    <lineage>
        <taxon>Eukaryota</taxon>
        <taxon>Metazoa</taxon>
        <taxon>Ecdysozoa</taxon>
        <taxon>Arthropoda</taxon>
        <taxon>Hexapoda</taxon>
        <taxon>Insecta</taxon>
        <taxon>Pterygota</taxon>
        <taxon>Palaeoptera</taxon>
        <taxon>Odonata</taxon>
        <taxon>Epiprocta</taxon>
        <taxon>Anisoptera</taxon>
        <taxon>Libelluloidea</taxon>
        <taxon>Libellulidae</taxon>
        <taxon>Ladona</taxon>
    </lineage>
</organism>
<evidence type="ECO:0000259" key="1">
    <source>
        <dbReference type="Pfam" id="PF07679"/>
    </source>
</evidence>
<dbReference type="OrthoDB" id="6508186at2759"/>
<feature type="domain" description="Immunoglobulin I-set" evidence="1">
    <location>
        <begin position="10"/>
        <end position="65"/>
    </location>
</feature>
<dbReference type="AlphaFoldDB" id="A0A8K0KVX1"/>
<dbReference type="Gene3D" id="2.60.40.10">
    <property type="entry name" value="Immunoglobulins"/>
    <property type="match status" value="1"/>
</dbReference>
<reference evidence="2" key="2">
    <citation type="submission" date="2017-10" db="EMBL/GenBank/DDBJ databases">
        <title>Ladona fulva Genome sequencing and assembly.</title>
        <authorList>
            <person name="Murali S."/>
            <person name="Richards S."/>
            <person name="Bandaranaike D."/>
            <person name="Bellair M."/>
            <person name="Blankenburg K."/>
            <person name="Chao H."/>
            <person name="Dinh H."/>
            <person name="Doddapaneni H."/>
            <person name="Dugan-Rocha S."/>
            <person name="Elkadiri S."/>
            <person name="Gnanaolivu R."/>
            <person name="Hernandez B."/>
            <person name="Skinner E."/>
            <person name="Javaid M."/>
            <person name="Lee S."/>
            <person name="Li M."/>
            <person name="Ming W."/>
            <person name="Munidasa M."/>
            <person name="Muniz J."/>
            <person name="Nguyen L."/>
            <person name="Hughes D."/>
            <person name="Osuji N."/>
            <person name="Pu L.-L."/>
            <person name="Puazo M."/>
            <person name="Qu C."/>
            <person name="Quiroz J."/>
            <person name="Raj R."/>
            <person name="Weissenberger G."/>
            <person name="Xin Y."/>
            <person name="Zou X."/>
            <person name="Han Y."/>
            <person name="Worley K."/>
            <person name="Muzny D."/>
            <person name="Gibbs R."/>
        </authorList>
    </citation>
    <scope>NUCLEOTIDE SEQUENCE</scope>
    <source>
        <strain evidence="2">Sampled in the wild</strain>
    </source>
</reference>
<dbReference type="SUPFAM" id="SSF48726">
    <property type="entry name" value="Immunoglobulin"/>
    <property type="match status" value="1"/>
</dbReference>
<proteinExistence type="predicted"/>
<comment type="caution">
    <text evidence="2">The sequence shown here is derived from an EMBL/GenBank/DDBJ whole genome shotgun (WGS) entry which is preliminary data.</text>
</comment>
<dbReference type="EMBL" id="KZ309519">
    <property type="protein sequence ID" value="KAG8239128.1"/>
    <property type="molecule type" value="Genomic_DNA"/>
</dbReference>
<gene>
    <name evidence="2" type="ORF">J437_LFUL018918</name>
</gene>
<dbReference type="InterPro" id="IPR036179">
    <property type="entry name" value="Ig-like_dom_sf"/>
</dbReference>
<dbReference type="InterPro" id="IPR013098">
    <property type="entry name" value="Ig_I-set"/>
</dbReference>
<name>A0A8K0KVX1_LADFU</name>